<dbReference type="InterPro" id="IPR003400">
    <property type="entry name" value="ExbD"/>
</dbReference>
<reference evidence="9 10" key="1">
    <citation type="journal article" date="2023" name="Antonie Van Leeuwenhoek">
        <title>Mesoterricola silvestris gen. nov., sp. nov., Mesoterricola sediminis sp. nov., Geothrix oryzae sp. nov., Geothrix edaphica sp. nov., Geothrix rubra sp. nov., and Geothrix limicola sp. nov., six novel members of Acidobacteriota isolated from soils.</title>
        <authorList>
            <person name="Itoh H."/>
            <person name="Sugisawa Y."/>
            <person name="Mise K."/>
            <person name="Xu Z."/>
            <person name="Kuniyasu M."/>
            <person name="Ushijima N."/>
            <person name="Kawano K."/>
            <person name="Kobayashi E."/>
            <person name="Shiratori Y."/>
            <person name="Masuda Y."/>
            <person name="Senoo K."/>
        </authorList>
    </citation>
    <scope>NUCLEOTIDE SEQUENCE [LARGE SCALE GENOMIC DNA]</scope>
    <source>
        <strain evidence="9 10">Red803</strain>
    </source>
</reference>
<gene>
    <name evidence="9" type="ORF">GETHPA_00660</name>
</gene>
<feature type="transmembrane region" description="Helical" evidence="8">
    <location>
        <begin position="20"/>
        <end position="42"/>
    </location>
</feature>
<keyword evidence="7" id="KW-0813">Transport</keyword>
<comment type="subcellular location">
    <subcellularLocation>
        <location evidence="1">Cell membrane</location>
        <topology evidence="1">Single-pass membrane protein</topology>
    </subcellularLocation>
    <subcellularLocation>
        <location evidence="7">Cell membrane</location>
        <topology evidence="7">Single-pass type II membrane protein</topology>
    </subcellularLocation>
</comment>
<protein>
    <submittedName>
        <fullName evidence="9">Protein TolR</fullName>
    </submittedName>
</protein>
<evidence type="ECO:0000256" key="4">
    <source>
        <dbReference type="ARBA" id="ARBA00022692"/>
    </source>
</evidence>
<organism evidence="9 10">
    <name type="scientific">Geothrix rubra</name>
    <dbReference type="NCBI Taxonomy" id="2927977"/>
    <lineage>
        <taxon>Bacteria</taxon>
        <taxon>Pseudomonadati</taxon>
        <taxon>Acidobacteriota</taxon>
        <taxon>Holophagae</taxon>
        <taxon>Holophagales</taxon>
        <taxon>Holophagaceae</taxon>
        <taxon>Geothrix</taxon>
    </lineage>
</organism>
<evidence type="ECO:0000256" key="8">
    <source>
        <dbReference type="SAM" id="Phobius"/>
    </source>
</evidence>
<dbReference type="Gene3D" id="3.30.420.270">
    <property type="match status" value="1"/>
</dbReference>
<evidence type="ECO:0000256" key="1">
    <source>
        <dbReference type="ARBA" id="ARBA00004162"/>
    </source>
</evidence>
<keyword evidence="4 7" id="KW-0812">Transmembrane</keyword>
<comment type="similarity">
    <text evidence="2 7">Belongs to the ExbD/TolR family.</text>
</comment>
<keyword evidence="3" id="KW-1003">Cell membrane</keyword>
<dbReference type="PANTHER" id="PTHR30558:SF3">
    <property type="entry name" value="BIOPOLYMER TRANSPORT PROTEIN EXBD-RELATED"/>
    <property type="match status" value="1"/>
</dbReference>
<dbReference type="PANTHER" id="PTHR30558">
    <property type="entry name" value="EXBD MEMBRANE COMPONENT OF PMF-DRIVEN MACROMOLECULE IMPORT SYSTEM"/>
    <property type="match status" value="1"/>
</dbReference>
<dbReference type="Pfam" id="PF02472">
    <property type="entry name" value="ExbD"/>
    <property type="match status" value="1"/>
</dbReference>
<dbReference type="EMBL" id="BSDD01000001">
    <property type="protein sequence ID" value="GLH68533.1"/>
    <property type="molecule type" value="Genomic_DNA"/>
</dbReference>
<dbReference type="Proteomes" id="UP001165089">
    <property type="component" value="Unassembled WGS sequence"/>
</dbReference>
<evidence type="ECO:0000313" key="9">
    <source>
        <dbReference type="EMBL" id="GLH68533.1"/>
    </source>
</evidence>
<evidence type="ECO:0000256" key="5">
    <source>
        <dbReference type="ARBA" id="ARBA00022989"/>
    </source>
</evidence>
<comment type="caution">
    <text evidence="9">The sequence shown here is derived from an EMBL/GenBank/DDBJ whole genome shotgun (WGS) entry which is preliminary data.</text>
</comment>
<evidence type="ECO:0000313" key="10">
    <source>
        <dbReference type="Proteomes" id="UP001165089"/>
    </source>
</evidence>
<dbReference type="RefSeq" id="WP_285722021.1">
    <property type="nucleotide sequence ID" value="NZ_BSDD01000001.1"/>
</dbReference>
<evidence type="ECO:0000256" key="2">
    <source>
        <dbReference type="ARBA" id="ARBA00005811"/>
    </source>
</evidence>
<evidence type="ECO:0000256" key="6">
    <source>
        <dbReference type="ARBA" id="ARBA00023136"/>
    </source>
</evidence>
<sequence length="165" mass="18115">MDAGGGSKGGMKADINVTPLVDIVLVLLIIFIVITPAVNNAVKLPLSKHAPKVDQQEDQGVKYLTLMFTSKRDPRTYEVTGPGPILIDDKDAKDERFSIGNEAEQQKLIDYINRNVSQHVDKRVFVKADADLPFKYVNELFQACRKGGADEASIVTAEDKKEGGQ</sequence>
<keyword evidence="10" id="KW-1185">Reference proteome</keyword>
<keyword evidence="5 8" id="KW-1133">Transmembrane helix</keyword>
<evidence type="ECO:0000256" key="3">
    <source>
        <dbReference type="ARBA" id="ARBA00022475"/>
    </source>
</evidence>
<accession>A0ABQ5Q1V3</accession>
<name>A0ABQ5Q1V3_9BACT</name>
<keyword evidence="7" id="KW-0653">Protein transport</keyword>
<proteinExistence type="inferred from homology"/>
<keyword evidence="6 8" id="KW-0472">Membrane</keyword>
<evidence type="ECO:0000256" key="7">
    <source>
        <dbReference type="RuleBase" id="RU003879"/>
    </source>
</evidence>